<organism evidence="2 3">
    <name type="scientific">Lojkania enalia</name>
    <dbReference type="NCBI Taxonomy" id="147567"/>
    <lineage>
        <taxon>Eukaryota</taxon>
        <taxon>Fungi</taxon>
        <taxon>Dikarya</taxon>
        <taxon>Ascomycota</taxon>
        <taxon>Pezizomycotina</taxon>
        <taxon>Dothideomycetes</taxon>
        <taxon>Pleosporomycetidae</taxon>
        <taxon>Pleosporales</taxon>
        <taxon>Pleosporales incertae sedis</taxon>
        <taxon>Lojkania</taxon>
    </lineage>
</organism>
<keyword evidence="3" id="KW-1185">Reference proteome</keyword>
<feature type="compositionally biased region" description="Polar residues" evidence="1">
    <location>
        <begin position="230"/>
        <end position="245"/>
    </location>
</feature>
<dbReference type="Proteomes" id="UP000800093">
    <property type="component" value="Unassembled WGS sequence"/>
</dbReference>
<evidence type="ECO:0000313" key="3">
    <source>
        <dbReference type="Proteomes" id="UP000800093"/>
    </source>
</evidence>
<gene>
    <name evidence="2" type="ORF">CC78DRAFT_545523</name>
</gene>
<dbReference type="EMBL" id="ML986636">
    <property type="protein sequence ID" value="KAF2262788.1"/>
    <property type="molecule type" value="Genomic_DNA"/>
</dbReference>
<evidence type="ECO:0000313" key="2">
    <source>
        <dbReference type="EMBL" id="KAF2262788.1"/>
    </source>
</evidence>
<name>A0A9P4K854_9PLEO</name>
<evidence type="ECO:0000256" key="1">
    <source>
        <dbReference type="SAM" id="MobiDB-lite"/>
    </source>
</evidence>
<sequence length="285" mass="32370">MPRQPHIVYQKLWESNIAPGGFIYAPHSAQAAETFIGILKQKAVDILPIHVQAVWEIFAPLNLNVTDIREYRRLVRRCIDFVQEKRPLGASIIRELEAYMFPPPRFDVFIPRVPGPDYTGPPGWRGDSTGPMPSRLSRNGAGAVNQTPKVLAHENSQAHRMQVLLPEQRLPLQHPYQHRNSLPVLSGVSSVGPTMASHGERLAGRNARLIPRGRWRPWEEPRRADPFVGSPTSEVTRSPPNSPRTKQWEEEQQRVQLEIEAIRRAVMGNGARSYSIGRNYEEQPR</sequence>
<protein>
    <submittedName>
        <fullName evidence="2">Uncharacterized protein</fullName>
    </submittedName>
</protein>
<accession>A0A9P4K854</accession>
<comment type="caution">
    <text evidence="2">The sequence shown here is derived from an EMBL/GenBank/DDBJ whole genome shotgun (WGS) entry which is preliminary data.</text>
</comment>
<reference evidence="3" key="1">
    <citation type="journal article" date="2020" name="Stud. Mycol.">
        <title>101 Dothideomycetes genomes: A test case for predicting lifestyles and emergence of pathogens.</title>
        <authorList>
            <person name="Haridas S."/>
            <person name="Albert R."/>
            <person name="Binder M."/>
            <person name="Bloem J."/>
            <person name="LaButti K."/>
            <person name="Salamov A."/>
            <person name="Andreopoulos B."/>
            <person name="Baker S."/>
            <person name="Barry K."/>
            <person name="Bills G."/>
            <person name="Bluhm B."/>
            <person name="Cannon C."/>
            <person name="Castanera R."/>
            <person name="Culley D."/>
            <person name="Daum C."/>
            <person name="Ezra D."/>
            <person name="Gonzalez J."/>
            <person name="Henrissat B."/>
            <person name="Kuo A."/>
            <person name="Liang C."/>
            <person name="Lipzen A."/>
            <person name="Lutzoni F."/>
            <person name="Magnuson J."/>
            <person name="Mondo S."/>
            <person name="Nolan M."/>
            <person name="Ohm R."/>
            <person name="Pangilinan J."/>
            <person name="Park H.-J."/>
            <person name="Ramirez L."/>
            <person name="Alfaro M."/>
            <person name="Sun H."/>
            <person name="Tritt A."/>
            <person name="Yoshinaga Y."/>
            <person name="Zwiers L.-H."/>
            <person name="Turgeon B."/>
            <person name="Goodwin S."/>
            <person name="Spatafora J."/>
            <person name="Crous P."/>
            <person name="Grigoriev I."/>
        </authorList>
    </citation>
    <scope>NUCLEOTIDE SEQUENCE [LARGE SCALE GENOMIC DNA]</scope>
    <source>
        <strain evidence="3">CBS 304.66</strain>
    </source>
</reference>
<dbReference type="AlphaFoldDB" id="A0A9P4K854"/>
<proteinExistence type="predicted"/>
<feature type="region of interest" description="Disordered" evidence="1">
    <location>
        <begin position="220"/>
        <end position="252"/>
    </location>
</feature>